<dbReference type="AlphaFoldDB" id="A0A381Q475"/>
<protein>
    <recommendedName>
        <fullName evidence="4">CoA transferase</fullName>
    </recommendedName>
</protein>
<feature type="compositionally biased region" description="Polar residues" evidence="2">
    <location>
        <begin position="43"/>
        <end position="59"/>
    </location>
</feature>
<dbReference type="InterPro" id="IPR044855">
    <property type="entry name" value="CoA-Trfase_III_dom3_sf"/>
</dbReference>
<evidence type="ECO:0000256" key="1">
    <source>
        <dbReference type="ARBA" id="ARBA00022679"/>
    </source>
</evidence>
<gene>
    <name evidence="3" type="ORF">METZ01_LOCUS26999</name>
</gene>
<dbReference type="SUPFAM" id="SSF89796">
    <property type="entry name" value="CoA-transferase family III (CaiB/BaiF)"/>
    <property type="match status" value="1"/>
</dbReference>
<dbReference type="GO" id="GO:0016740">
    <property type="term" value="F:transferase activity"/>
    <property type="evidence" value="ECO:0007669"/>
    <property type="project" value="UniProtKB-KW"/>
</dbReference>
<evidence type="ECO:0000313" key="3">
    <source>
        <dbReference type="EMBL" id="SUZ74145.1"/>
    </source>
</evidence>
<dbReference type="InterPro" id="IPR003673">
    <property type="entry name" value="CoA-Trfase_fam_III"/>
</dbReference>
<dbReference type="InterPro" id="IPR050509">
    <property type="entry name" value="CoA-transferase_III"/>
</dbReference>
<reference evidence="3" key="1">
    <citation type="submission" date="2018-05" db="EMBL/GenBank/DDBJ databases">
        <authorList>
            <person name="Lanie J.A."/>
            <person name="Ng W.-L."/>
            <person name="Kazmierczak K.M."/>
            <person name="Andrzejewski T.M."/>
            <person name="Davidsen T.M."/>
            <person name="Wayne K.J."/>
            <person name="Tettelin H."/>
            <person name="Glass J.I."/>
            <person name="Rusch D."/>
            <person name="Podicherti R."/>
            <person name="Tsui H.-C.T."/>
            <person name="Winkler M.E."/>
        </authorList>
    </citation>
    <scope>NUCLEOTIDE SEQUENCE</scope>
</reference>
<accession>A0A381Q475</accession>
<dbReference type="PANTHER" id="PTHR48228">
    <property type="entry name" value="SUCCINYL-COA--D-CITRAMALATE COA-TRANSFERASE"/>
    <property type="match status" value="1"/>
</dbReference>
<sequence length="439" mass="48318">MPLSGVRIIEPGQVWALPYAISPLAAYGAEVIKLESAVRPDSSRGSPQPDSQVGDQPWNNGGMYHEANRNKLGISLDLNTDRGKELFKELVSVSDVVAQNFPPRVMRNFGLDYPELRKIKPDIIVLDSTAYGSSGPWENYIGYGSSLQAVTGLTYLTGYEDSGPVQGGILFNDTLGALNATYAILLALAHRERTGQGQWIDLSQYEAGVAHLGEAFMEYEMNGVAPTRRGNSHPDYAPYGLYLCAGDDGWVSITVTSDAEWANFVRAVGEAWASKRDWETAESRLSQRKSLDEAIGRWTRDKDKHEVMHLLQSGGVACGAVYNTRDIATDAHHADRGFFEISQHPEPVGSRPHSAPLFGLTGVDRPPDRLAPRFGEANRKVFQELLGRTGQEYDELMDQQVISDVPANPGVTPPPDPEELLRMGFLAERDLEYKSRLGI</sequence>
<dbReference type="Gene3D" id="3.30.1540.10">
    <property type="entry name" value="formyl-coa transferase, domain 3"/>
    <property type="match status" value="1"/>
</dbReference>
<dbReference type="EMBL" id="UINC01001201">
    <property type="protein sequence ID" value="SUZ74145.1"/>
    <property type="molecule type" value="Genomic_DNA"/>
</dbReference>
<dbReference type="Pfam" id="PF02515">
    <property type="entry name" value="CoA_transf_3"/>
    <property type="match status" value="1"/>
</dbReference>
<name>A0A381Q475_9ZZZZ</name>
<evidence type="ECO:0008006" key="4">
    <source>
        <dbReference type="Google" id="ProtNLM"/>
    </source>
</evidence>
<dbReference type="Gene3D" id="3.40.50.10540">
    <property type="entry name" value="Crotonobetainyl-coa:carnitine coa-transferase, domain 1"/>
    <property type="match status" value="1"/>
</dbReference>
<organism evidence="3">
    <name type="scientific">marine metagenome</name>
    <dbReference type="NCBI Taxonomy" id="408172"/>
    <lineage>
        <taxon>unclassified sequences</taxon>
        <taxon>metagenomes</taxon>
        <taxon>ecological metagenomes</taxon>
    </lineage>
</organism>
<feature type="region of interest" description="Disordered" evidence="2">
    <location>
        <begin position="38"/>
        <end position="62"/>
    </location>
</feature>
<keyword evidence="1" id="KW-0808">Transferase</keyword>
<proteinExistence type="predicted"/>
<evidence type="ECO:0000256" key="2">
    <source>
        <dbReference type="SAM" id="MobiDB-lite"/>
    </source>
</evidence>
<dbReference type="PANTHER" id="PTHR48228:SF6">
    <property type="entry name" value="L-CARNITINE COA-TRANSFERASE"/>
    <property type="match status" value="1"/>
</dbReference>
<dbReference type="InterPro" id="IPR023606">
    <property type="entry name" value="CoA-Trfase_III_dom_1_sf"/>
</dbReference>